<feature type="compositionally biased region" description="Basic and acidic residues" evidence="1">
    <location>
        <begin position="175"/>
        <end position="187"/>
    </location>
</feature>
<evidence type="ECO:0000313" key="2">
    <source>
        <dbReference type="EMBL" id="GFQ75651.1"/>
    </source>
</evidence>
<keyword evidence="3" id="KW-1185">Reference proteome</keyword>
<dbReference type="Proteomes" id="UP000887116">
    <property type="component" value="Unassembled WGS sequence"/>
</dbReference>
<feature type="region of interest" description="Disordered" evidence="1">
    <location>
        <begin position="239"/>
        <end position="274"/>
    </location>
</feature>
<name>A0A8X6KJL9_TRICU</name>
<evidence type="ECO:0000256" key="1">
    <source>
        <dbReference type="SAM" id="MobiDB-lite"/>
    </source>
</evidence>
<reference evidence="2" key="1">
    <citation type="submission" date="2020-07" db="EMBL/GenBank/DDBJ databases">
        <title>Multicomponent nature underlies the extraordinary mechanical properties of spider dragline silk.</title>
        <authorList>
            <person name="Kono N."/>
            <person name="Nakamura H."/>
            <person name="Mori M."/>
            <person name="Yoshida Y."/>
            <person name="Ohtoshi R."/>
            <person name="Malay A.D."/>
            <person name="Moran D.A.P."/>
            <person name="Tomita M."/>
            <person name="Numata K."/>
            <person name="Arakawa K."/>
        </authorList>
    </citation>
    <scope>NUCLEOTIDE SEQUENCE</scope>
</reference>
<feature type="region of interest" description="Disordered" evidence="1">
    <location>
        <begin position="463"/>
        <end position="488"/>
    </location>
</feature>
<dbReference type="OrthoDB" id="6437879at2759"/>
<gene>
    <name evidence="2" type="primary">AVEN_36612_1</name>
    <name evidence="2" type="ORF">TNCT_163981</name>
</gene>
<sequence>MSEKEYFKNARSRSTKIPFIENTNNLLKKKSSEENAKINAYKKDTLQKHREFRQENIQPVHSVKATFKVNFNKLSVENSNQKDSNEIASNTNSLEKRHKNSQPVRLKNIIFSGEINHLNRDETKVNKGKRIMSNRHFGEHKNIQPFRRQTLYNNDRNSYLFHQMKNPPNLQNNENELRPNDENELRPNDENELRRMMKRIASNDENELRPNDENELRNIEINPEVIESNGFFNRKEMKPALHDRSNFKKPGQKDIKQRYTDNESKYPNKEDKRDSVDQLLYQPKDMKLKRKIIDKINFFEIDDMEKAIELKDPVTEDKQKIPLVGAPEADSGYRYLQNFGNPSTAPSVSKIIDSNYTVTTESTLAISNDKKKVHARVIEVYQEPFVSDNNRTTKSIGTDDIINNSEKKRKDLEGLLRALTDDLGEEKSFKSPANEETEIRILIRKIIRQEDLESEKNRSAYFGSVTRWKEDPSQQKQPKSATTETTNLDLTTPMTSYIATLIANALETKDGLKMKRTIKSSSRFLPEPGKKIVVSKIIKRSHADNLGNSKFSDNYSGHQADINKKIKDLMHLYSKSFSNNRSFDINANDSEVSDVKEEPIPNTSWSHINKVQQILLDEMKRLQSISKPEPYKSPVADTLEVKREQPEANILPGQPSDKSFTEVNKRFLTFPNENLPMDIKHEQSIVTENHVLPKILETENIASTMSSENNIVLQTERSNAVGMFQFPQIKDTSDFSNEEPLLPKNTIEWELGNILLKNKSNSQRMNISNIRVKEPKILELINTVLTSKMVNENLEGKFLKSHVSSNESISTEWILFEDTNTSSNIESSSEFSQTTARNVLSKESKLLNLHPSTNKFKEISDLLKNGKNTIESVSETPQIIISSPNVSNDISKAILEYLNLVTSTIKSVSFHKGDENMKINVVDILKNLTSSKVIQDRKMYQLRELCIT</sequence>
<feature type="region of interest" description="Disordered" evidence="1">
    <location>
        <begin position="79"/>
        <end position="101"/>
    </location>
</feature>
<protein>
    <submittedName>
        <fullName evidence="2">Uncharacterized protein</fullName>
    </submittedName>
</protein>
<accession>A0A8X6KJL9</accession>
<evidence type="ECO:0000313" key="3">
    <source>
        <dbReference type="Proteomes" id="UP000887116"/>
    </source>
</evidence>
<dbReference type="AlphaFoldDB" id="A0A8X6KJL9"/>
<feature type="compositionally biased region" description="Polar residues" evidence="1">
    <location>
        <begin position="79"/>
        <end position="93"/>
    </location>
</feature>
<comment type="caution">
    <text evidence="2">The sequence shown here is derived from an EMBL/GenBank/DDBJ whole genome shotgun (WGS) entry which is preliminary data.</text>
</comment>
<dbReference type="EMBL" id="BMAO01021579">
    <property type="protein sequence ID" value="GFQ75651.1"/>
    <property type="molecule type" value="Genomic_DNA"/>
</dbReference>
<proteinExistence type="predicted"/>
<organism evidence="2 3">
    <name type="scientific">Trichonephila clavata</name>
    <name type="common">Joro spider</name>
    <name type="synonym">Nephila clavata</name>
    <dbReference type="NCBI Taxonomy" id="2740835"/>
    <lineage>
        <taxon>Eukaryota</taxon>
        <taxon>Metazoa</taxon>
        <taxon>Ecdysozoa</taxon>
        <taxon>Arthropoda</taxon>
        <taxon>Chelicerata</taxon>
        <taxon>Arachnida</taxon>
        <taxon>Araneae</taxon>
        <taxon>Araneomorphae</taxon>
        <taxon>Entelegynae</taxon>
        <taxon>Araneoidea</taxon>
        <taxon>Nephilidae</taxon>
        <taxon>Trichonephila</taxon>
    </lineage>
</organism>
<feature type="region of interest" description="Disordered" evidence="1">
    <location>
        <begin position="165"/>
        <end position="187"/>
    </location>
</feature>